<evidence type="ECO:0000256" key="2">
    <source>
        <dbReference type="ARBA" id="ARBA00022618"/>
    </source>
</evidence>
<dbReference type="GO" id="GO:0050511">
    <property type="term" value="F:undecaprenyldiphospho-muramoylpentapeptide beta-N-acetylglucosaminyltransferase activity"/>
    <property type="evidence" value="ECO:0007669"/>
    <property type="project" value="UniProtKB-UniRule"/>
</dbReference>
<dbReference type="GO" id="GO:0009252">
    <property type="term" value="P:peptidoglycan biosynthetic process"/>
    <property type="evidence" value="ECO:0007669"/>
    <property type="project" value="UniProtKB-UniRule"/>
</dbReference>
<dbReference type="UniPathway" id="UPA00219"/>
<evidence type="ECO:0000313" key="14">
    <source>
        <dbReference type="Proteomes" id="UP000176329"/>
    </source>
</evidence>
<dbReference type="Pfam" id="PF04101">
    <property type="entry name" value="Glyco_tran_28_C"/>
    <property type="match status" value="1"/>
</dbReference>
<feature type="binding site" evidence="10">
    <location>
        <position position="165"/>
    </location>
    <ligand>
        <name>UDP-N-acetyl-alpha-D-glucosamine</name>
        <dbReference type="ChEBI" id="CHEBI:57705"/>
    </ligand>
</feature>
<accession>A0A1F6LNW4</accession>
<dbReference type="InterPro" id="IPR006009">
    <property type="entry name" value="GlcNAc_MurG"/>
</dbReference>
<dbReference type="GO" id="GO:0005975">
    <property type="term" value="P:carbohydrate metabolic process"/>
    <property type="evidence" value="ECO:0007669"/>
    <property type="project" value="InterPro"/>
</dbReference>
<organism evidence="13 14">
    <name type="scientific">Candidatus Magasanikbacteria bacterium RIFCSPHIGHO2_01_FULL_50_8</name>
    <dbReference type="NCBI Taxonomy" id="1798674"/>
    <lineage>
        <taxon>Bacteria</taxon>
        <taxon>Candidatus Magasanikiibacteriota</taxon>
    </lineage>
</organism>
<dbReference type="PANTHER" id="PTHR21015">
    <property type="entry name" value="UDP-N-ACETYLGLUCOSAMINE--N-ACETYLMURAMYL-(PENTAPEPTIDE) PYROPHOSPHORYL-UNDECAPRENOL N-ACETYLGLUCOSAMINE TRANSFERASE 1"/>
    <property type="match status" value="1"/>
</dbReference>
<evidence type="ECO:0000256" key="10">
    <source>
        <dbReference type="HAMAP-Rule" id="MF_00033"/>
    </source>
</evidence>
<evidence type="ECO:0000256" key="1">
    <source>
        <dbReference type="ARBA" id="ARBA00022475"/>
    </source>
</evidence>
<evidence type="ECO:0000256" key="8">
    <source>
        <dbReference type="ARBA" id="ARBA00023306"/>
    </source>
</evidence>
<dbReference type="HAMAP" id="MF_00033">
    <property type="entry name" value="MurG"/>
    <property type="match status" value="1"/>
</dbReference>
<dbReference type="NCBIfam" id="TIGR01133">
    <property type="entry name" value="murG"/>
    <property type="match status" value="1"/>
</dbReference>
<keyword evidence="2 10" id="KW-0132">Cell division</keyword>
<dbReference type="GO" id="GO:0005886">
    <property type="term" value="C:plasma membrane"/>
    <property type="evidence" value="ECO:0007669"/>
    <property type="project" value="UniProtKB-SubCell"/>
</dbReference>
<dbReference type="EMBL" id="MFPV01000047">
    <property type="protein sequence ID" value="OGH61071.1"/>
    <property type="molecule type" value="Genomic_DNA"/>
</dbReference>
<comment type="caution">
    <text evidence="13">The sequence shown here is derived from an EMBL/GenBank/DDBJ whole genome shotgun (WGS) entry which is preliminary data.</text>
</comment>
<comment type="catalytic activity">
    <reaction evidence="10">
        <text>di-trans,octa-cis-undecaprenyl diphospho-N-acetyl-alpha-D-muramoyl-L-alanyl-D-glutamyl-meso-2,6-diaminopimeloyl-D-alanyl-D-alanine + UDP-N-acetyl-alpha-D-glucosamine = di-trans,octa-cis-undecaprenyl diphospho-[N-acetyl-alpha-D-glucosaminyl-(1-&gt;4)]-N-acetyl-alpha-D-muramoyl-L-alanyl-D-glutamyl-meso-2,6-diaminopimeloyl-D-alanyl-D-alanine + UDP + H(+)</text>
        <dbReference type="Rhea" id="RHEA:31227"/>
        <dbReference type="ChEBI" id="CHEBI:15378"/>
        <dbReference type="ChEBI" id="CHEBI:57705"/>
        <dbReference type="ChEBI" id="CHEBI:58223"/>
        <dbReference type="ChEBI" id="CHEBI:61387"/>
        <dbReference type="ChEBI" id="CHEBI:61388"/>
        <dbReference type="EC" id="2.4.1.227"/>
    </reaction>
</comment>
<evidence type="ECO:0000256" key="6">
    <source>
        <dbReference type="ARBA" id="ARBA00022984"/>
    </source>
</evidence>
<comment type="caution">
    <text evidence="10">Lacks conserved residue(s) required for the propagation of feature annotation.</text>
</comment>
<dbReference type="CDD" id="cd03785">
    <property type="entry name" value="GT28_MurG"/>
    <property type="match status" value="1"/>
</dbReference>
<evidence type="ECO:0000256" key="7">
    <source>
        <dbReference type="ARBA" id="ARBA00023136"/>
    </source>
</evidence>
<dbReference type="GO" id="GO:0071555">
    <property type="term" value="P:cell wall organization"/>
    <property type="evidence" value="ECO:0007669"/>
    <property type="project" value="UniProtKB-KW"/>
</dbReference>
<evidence type="ECO:0000259" key="12">
    <source>
        <dbReference type="Pfam" id="PF04101"/>
    </source>
</evidence>
<keyword evidence="6 10" id="KW-0573">Peptidoglycan synthesis</keyword>
<dbReference type="GO" id="GO:0008360">
    <property type="term" value="P:regulation of cell shape"/>
    <property type="evidence" value="ECO:0007669"/>
    <property type="project" value="UniProtKB-KW"/>
</dbReference>
<keyword evidence="3 10" id="KW-0328">Glycosyltransferase</keyword>
<name>A0A1F6LNW4_9BACT</name>
<comment type="subcellular location">
    <subcellularLocation>
        <location evidence="10">Cell membrane</location>
        <topology evidence="10">Peripheral membrane protein</topology>
        <orientation evidence="10">Cytoplasmic side</orientation>
    </subcellularLocation>
</comment>
<evidence type="ECO:0000313" key="13">
    <source>
        <dbReference type="EMBL" id="OGH61071.1"/>
    </source>
</evidence>
<keyword evidence="7 10" id="KW-0472">Membrane</keyword>
<keyword evidence="1 10" id="KW-1003">Cell membrane</keyword>
<keyword evidence="5 10" id="KW-0133">Cell shape</keyword>
<dbReference type="Gene3D" id="3.40.50.2000">
    <property type="entry name" value="Glycogen Phosphorylase B"/>
    <property type="match status" value="2"/>
</dbReference>
<proteinExistence type="inferred from homology"/>
<feature type="binding site" evidence="10">
    <location>
        <position position="286"/>
    </location>
    <ligand>
        <name>UDP-N-acetyl-alpha-D-glucosamine</name>
        <dbReference type="ChEBI" id="CHEBI:57705"/>
    </ligand>
</feature>
<dbReference type="PANTHER" id="PTHR21015:SF22">
    <property type="entry name" value="GLYCOSYLTRANSFERASE"/>
    <property type="match status" value="1"/>
</dbReference>
<dbReference type="InterPro" id="IPR004276">
    <property type="entry name" value="GlycoTrans_28_N"/>
</dbReference>
<dbReference type="AlphaFoldDB" id="A0A1F6LNW4"/>
<dbReference type="InterPro" id="IPR007235">
    <property type="entry name" value="Glyco_trans_28_C"/>
</dbReference>
<evidence type="ECO:0000256" key="5">
    <source>
        <dbReference type="ARBA" id="ARBA00022960"/>
    </source>
</evidence>
<evidence type="ECO:0000256" key="3">
    <source>
        <dbReference type="ARBA" id="ARBA00022676"/>
    </source>
</evidence>
<sequence>MKILLSGGGTLGPVTPLLALVETARTSGESHEFFWIGTERGVELPLVRKAGIQTYTIPSGKIRRYFDFKNFSDLCNMVRGFFAARRLLKELQPDVVMSAGGFVSVPVHYAAWMLGIPSVVHQQDVLVGLSNRLMSWIATRVTVSLEQQLTQFNKRKVVCTGNPVRPSVMHGSRERGVEIFHLDPDRATVFVFGGGTGSDAMNRAVAQIVAEYDDGQLQIIHLTGRDRRFSVAPTPYYHPYQFFTAEMADAYAVADVVVSRSGFNAITEICAWGKPSILVPIKNSHQEANAAYAAAAGGAFVVDEGELDGARLFGKIRDLLADEESYDRMARASFGLFRGGAAGEILGVLESVQQN</sequence>
<keyword evidence="9 10" id="KW-0961">Cell wall biogenesis/degradation</keyword>
<protein>
    <recommendedName>
        <fullName evidence="10">UDP-N-acetylglucosamine--N-acetylmuramyl-(pentapeptide) pyrophosphoryl-undecaprenol N-acetylglucosamine transferase</fullName>
        <ecNumber evidence="10">2.4.1.227</ecNumber>
    </recommendedName>
    <alternativeName>
        <fullName evidence="10">Undecaprenyl-PP-MurNAc-pentapeptide-UDPGlcNAc GlcNAc transferase</fullName>
    </alternativeName>
</protein>
<dbReference type="SUPFAM" id="SSF53756">
    <property type="entry name" value="UDP-Glycosyltransferase/glycogen phosphorylase"/>
    <property type="match status" value="1"/>
</dbReference>
<evidence type="ECO:0000259" key="11">
    <source>
        <dbReference type="Pfam" id="PF03033"/>
    </source>
</evidence>
<comment type="similarity">
    <text evidence="10">Belongs to the glycosyltransferase 28 family. MurG subfamily.</text>
</comment>
<feature type="domain" description="Glycosyltransferase family 28 N-terminal" evidence="11">
    <location>
        <begin position="3"/>
        <end position="142"/>
    </location>
</feature>
<comment type="pathway">
    <text evidence="10">Cell wall biogenesis; peptidoglycan biosynthesis.</text>
</comment>
<evidence type="ECO:0000256" key="9">
    <source>
        <dbReference type="ARBA" id="ARBA00023316"/>
    </source>
</evidence>
<dbReference type="GO" id="GO:0051301">
    <property type="term" value="P:cell division"/>
    <property type="evidence" value="ECO:0007669"/>
    <property type="project" value="UniProtKB-KW"/>
</dbReference>
<feature type="domain" description="Glycosyl transferase family 28 C-terminal" evidence="12">
    <location>
        <begin position="188"/>
        <end position="334"/>
    </location>
</feature>
<dbReference type="GO" id="GO:0051991">
    <property type="term" value="F:UDP-N-acetyl-D-glucosamine:N-acetylmuramoyl-L-alanyl-D-glutamyl-meso-2,6-diaminopimelyl-D-alanyl-D-alanine-diphosphoundecaprenol 4-beta-N-acetylglucosaminlytransferase activity"/>
    <property type="evidence" value="ECO:0007669"/>
    <property type="project" value="RHEA"/>
</dbReference>
<keyword evidence="4 10" id="KW-0808">Transferase</keyword>
<comment type="function">
    <text evidence="10">Cell wall formation. Catalyzes the transfer of a GlcNAc subunit on undecaprenyl-pyrophosphoryl-MurNAc-pentapeptide (lipid intermediate I) to form undecaprenyl-pyrophosphoryl-MurNAc-(pentapeptide)GlcNAc (lipid intermediate II).</text>
</comment>
<evidence type="ECO:0000256" key="4">
    <source>
        <dbReference type="ARBA" id="ARBA00022679"/>
    </source>
</evidence>
<dbReference type="EC" id="2.4.1.227" evidence="10"/>
<dbReference type="Pfam" id="PF03033">
    <property type="entry name" value="Glyco_transf_28"/>
    <property type="match status" value="1"/>
</dbReference>
<reference evidence="13 14" key="1">
    <citation type="journal article" date="2016" name="Nat. Commun.">
        <title>Thousands of microbial genomes shed light on interconnected biogeochemical processes in an aquifer system.</title>
        <authorList>
            <person name="Anantharaman K."/>
            <person name="Brown C.T."/>
            <person name="Hug L.A."/>
            <person name="Sharon I."/>
            <person name="Castelle C.J."/>
            <person name="Probst A.J."/>
            <person name="Thomas B.C."/>
            <person name="Singh A."/>
            <person name="Wilkins M.J."/>
            <person name="Karaoz U."/>
            <person name="Brodie E.L."/>
            <person name="Williams K.H."/>
            <person name="Hubbard S.S."/>
            <person name="Banfield J.F."/>
        </authorList>
    </citation>
    <scope>NUCLEOTIDE SEQUENCE [LARGE SCALE GENOMIC DNA]</scope>
</reference>
<dbReference type="Proteomes" id="UP000176329">
    <property type="component" value="Unassembled WGS sequence"/>
</dbReference>
<keyword evidence="8 10" id="KW-0131">Cell cycle</keyword>
<gene>
    <name evidence="10" type="primary">murG</name>
    <name evidence="13" type="ORF">A2848_02875</name>
</gene>